<evidence type="ECO:0008006" key="3">
    <source>
        <dbReference type="Google" id="ProtNLM"/>
    </source>
</evidence>
<proteinExistence type="predicted"/>
<dbReference type="KEGG" id="ruj:E5Z56_08940"/>
<dbReference type="Gene3D" id="3.40.50.300">
    <property type="entry name" value="P-loop containing nucleotide triphosphate hydrolases"/>
    <property type="match status" value="1"/>
</dbReference>
<dbReference type="RefSeq" id="WP_138157477.1">
    <property type="nucleotide sequence ID" value="NZ_CP039381.1"/>
</dbReference>
<sequence>MLCKFANFFVEINPLYDYTKKMIKFFETDETPTSDVITVGDKFTVDDYKKYNSLHPEVPIDEAEHVYLSFDFFEKILKYNAIMVHSSALKYNGKCYLFSADSGVGKSTHTSLWQEVYGDKVQIINDDKPIIRLENNKLIVYGSPFAGGTMKFQDDSAILGAIVFLERSENNSIEELSPQKAMRYLFKETMRRISKNKMNDSLNMINIILENCKFYKLKCNMDKSSAILSHDTIVKED</sequence>
<organism evidence="1 2">
    <name type="scientific">Ruminococcus bovis</name>
    <dbReference type="NCBI Taxonomy" id="2564099"/>
    <lineage>
        <taxon>Bacteria</taxon>
        <taxon>Bacillati</taxon>
        <taxon>Bacillota</taxon>
        <taxon>Clostridia</taxon>
        <taxon>Eubacteriales</taxon>
        <taxon>Oscillospiraceae</taxon>
        <taxon>Ruminococcus</taxon>
    </lineage>
</organism>
<protein>
    <recommendedName>
        <fullName evidence="3">SynChlorMet cassette protein ScmC</fullName>
    </recommendedName>
</protein>
<dbReference type="InterPro" id="IPR027417">
    <property type="entry name" value="P-loop_NTPase"/>
</dbReference>
<accession>A0A4P8XZ06</accession>
<name>A0A4P8XZ06_9FIRM</name>
<evidence type="ECO:0000313" key="1">
    <source>
        <dbReference type="EMBL" id="QCT07469.1"/>
    </source>
</evidence>
<dbReference type="Proteomes" id="UP000301475">
    <property type="component" value="Chromosome"/>
</dbReference>
<dbReference type="EMBL" id="CP039381">
    <property type="protein sequence ID" value="QCT07469.1"/>
    <property type="molecule type" value="Genomic_DNA"/>
</dbReference>
<dbReference type="OrthoDB" id="384098at2"/>
<dbReference type="AlphaFoldDB" id="A0A4P8XZ06"/>
<reference evidence="1 2" key="1">
    <citation type="submission" date="2019-04" db="EMBL/GenBank/DDBJ databases">
        <authorList>
            <person name="Embree M."/>
            <person name="Gaffney J.R."/>
        </authorList>
    </citation>
    <scope>NUCLEOTIDE SEQUENCE [LARGE SCALE GENOMIC DNA]</scope>
    <source>
        <strain evidence="1 2">JE7A12</strain>
    </source>
</reference>
<dbReference type="SUPFAM" id="SSF53795">
    <property type="entry name" value="PEP carboxykinase-like"/>
    <property type="match status" value="1"/>
</dbReference>
<gene>
    <name evidence="1" type="ORF">E5Z56_08940</name>
</gene>
<evidence type="ECO:0000313" key="2">
    <source>
        <dbReference type="Proteomes" id="UP000301475"/>
    </source>
</evidence>
<keyword evidence="2" id="KW-1185">Reference proteome</keyword>